<evidence type="ECO:0000313" key="6">
    <source>
        <dbReference type="Proteomes" id="UP000092884"/>
    </source>
</evidence>
<feature type="domain" description="HTH deoR-type" evidence="3">
    <location>
        <begin position="7"/>
        <end position="43"/>
    </location>
</feature>
<dbReference type="InterPro" id="IPR001034">
    <property type="entry name" value="DeoR_HTH"/>
</dbReference>
<dbReference type="RefSeq" id="WP_066340540.1">
    <property type="nucleotide sequence ID" value="NZ_CP016503.1"/>
</dbReference>
<dbReference type="Pfam" id="PF08220">
    <property type="entry name" value="HTH_DeoR"/>
    <property type="match status" value="1"/>
</dbReference>
<dbReference type="Pfam" id="PF25583">
    <property type="entry name" value="WCX"/>
    <property type="match status" value="1"/>
</dbReference>
<dbReference type="EMBL" id="CP016503">
    <property type="protein sequence ID" value="ANV98183.1"/>
    <property type="molecule type" value="Genomic_DNA"/>
</dbReference>
<evidence type="ECO:0000259" key="4">
    <source>
        <dbReference type="Pfam" id="PF25583"/>
    </source>
</evidence>
<keyword evidence="2" id="KW-0804">Transcription</keyword>
<dbReference type="GO" id="GO:0003700">
    <property type="term" value="F:DNA-binding transcription factor activity"/>
    <property type="evidence" value="ECO:0007669"/>
    <property type="project" value="InterPro"/>
</dbReference>
<dbReference type="InterPro" id="IPR057727">
    <property type="entry name" value="WCX_dom"/>
</dbReference>
<evidence type="ECO:0008006" key="7">
    <source>
        <dbReference type="Google" id="ProtNLM"/>
    </source>
</evidence>
<feature type="domain" description="WCX" evidence="4">
    <location>
        <begin position="197"/>
        <end position="264"/>
    </location>
</feature>
<accession>A0A1B1U5X6</accession>
<dbReference type="STRING" id="222136.BBW65_04945"/>
<organism evidence="5 6">
    <name type="scientific">Helicobacter enhydrae</name>
    <dbReference type="NCBI Taxonomy" id="222136"/>
    <lineage>
        <taxon>Bacteria</taxon>
        <taxon>Pseudomonadati</taxon>
        <taxon>Campylobacterota</taxon>
        <taxon>Epsilonproteobacteria</taxon>
        <taxon>Campylobacterales</taxon>
        <taxon>Helicobacteraceae</taxon>
        <taxon>Helicobacter</taxon>
    </lineage>
</organism>
<evidence type="ECO:0000256" key="1">
    <source>
        <dbReference type="ARBA" id="ARBA00023015"/>
    </source>
</evidence>
<gene>
    <name evidence="5" type="ORF">BBW65_04945</name>
</gene>
<evidence type="ECO:0000259" key="3">
    <source>
        <dbReference type="Pfam" id="PF08220"/>
    </source>
</evidence>
<keyword evidence="6" id="KW-1185">Reference proteome</keyword>
<evidence type="ECO:0000256" key="2">
    <source>
        <dbReference type="ARBA" id="ARBA00023163"/>
    </source>
</evidence>
<dbReference type="AlphaFoldDB" id="A0A1B1U5X6"/>
<dbReference type="KEGG" id="het:BBW65_04945"/>
<dbReference type="OrthoDB" id="5366209at2"/>
<sequence>MQEKYQRLGRILERLCAGEKLKIGALAKEYKVSTKTIQRDLKERLGFCKLTKEGHTFYLASTMKNYGKDYFIVGMLKEMIGEIGGSFAAQAMPFFELIGVCDGGSSLTKEVAENLVLCFKARQKGVGLDFYYQQEAYRGVRVQNIVIANARLVLEAVLDQQVRHLDIAKLTKIKLSQRICGEALGECRAKELLSLFVYPQTSEAFKQSILAQEARWLEDKDGSLVVEKEVENLDDWVAEVMYWIPNVVVLEPQRLKDQIVEALKLYSERNQ</sequence>
<evidence type="ECO:0000313" key="5">
    <source>
        <dbReference type="EMBL" id="ANV98183.1"/>
    </source>
</evidence>
<dbReference type="Proteomes" id="UP000092884">
    <property type="component" value="Chromosome"/>
</dbReference>
<keyword evidence="1" id="KW-0805">Transcription regulation</keyword>
<protein>
    <recommendedName>
        <fullName evidence="7">WYL domain-containing protein</fullName>
    </recommendedName>
</protein>
<reference evidence="6" key="1">
    <citation type="submission" date="2016-07" db="EMBL/GenBank/DDBJ databases">
        <authorList>
            <person name="Florea S."/>
            <person name="Webb J.S."/>
            <person name="Jaromczyk J."/>
            <person name="Schardl C.L."/>
        </authorList>
    </citation>
    <scope>NUCLEOTIDE SEQUENCE [LARGE SCALE GENOMIC DNA]</scope>
    <source>
        <strain evidence="6">MIT 01-6242</strain>
    </source>
</reference>
<name>A0A1B1U5X6_9HELI</name>
<proteinExistence type="predicted"/>